<gene>
    <name evidence="6" type="ORF">ACFOUT_06760</name>
</gene>
<dbReference type="InterPro" id="IPR016035">
    <property type="entry name" value="Acyl_Trfase/lysoPLipase"/>
</dbReference>
<name>A0ABV8JNZ0_9FLAO</name>
<dbReference type="Pfam" id="PF19143">
    <property type="entry name" value="Omp85_2"/>
    <property type="match status" value="1"/>
</dbReference>
<dbReference type="Pfam" id="PF01734">
    <property type="entry name" value="Patatin"/>
    <property type="match status" value="1"/>
</dbReference>
<feature type="short sequence motif" description="GXGXXG" evidence="4">
    <location>
        <begin position="35"/>
        <end position="40"/>
    </location>
</feature>
<dbReference type="InterPro" id="IPR043864">
    <property type="entry name" value="Omp85-like_dom"/>
</dbReference>
<accession>A0ABV8JNZ0</accession>
<comment type="caution">
    <text evidence="6">The sequence shown here is derived from an EMBL/GenBank/DDBJ whole genome shotgun (WGS) entry which is preliminary data.</text>
</comment>
<dbReference type="CDD" id="cd07205">
    <property type="entry name" value="Pat_PNPLA6_PNPLA7_NTE1_like"/>
    <property type="match status" value="1"/>
</dbReference>
<dbReference type="Gene3D" id="2.40.160.50">
    <property type="entry name" value="membrane protein fhac: a member of the omp85/tpsb transporter family"/>
    <property type="match status" value="1"/>
</dbReference>
<feature type="active site" description="Nucleophile" evidence="4">
    <location>
        <position position="64"/>
    </location>
</feature>
<keyword evidence="1 4" id="KW-0378">Hydrolase</keyword>
<evidence type="ECO:0000256" key="1">
    <source>
        <dbReference type="ARBA" id="ARBA00022801"/>
    </source>
</evidence>
<protein>
    <submittedName>
        <fullName evidence="6">Patatin-like phospholipase family protein</fullName>
    </submittedName>
</protein>
<dbReference type="InterPro" id="IPR002641">
    <property type="entry name" value="PNPLA_dom"/>
</dbReference>
<keyword evidence="3 4" id="KW-0443">Lipid metabolism</keyword>
<evidence type="ECO:0000259" key="5">
    <source>
        <dbReference type="PROSITE" id="PS51635"/>
    </source>
</evidence>
<feature type="active site" description="Proton acceptor" evidence="4">
    <location>
        <position position="208"/>
    </location>
</feature>
<dbReference type="EMBL" id="JBHSAW010000004">
    <property type="protein sequence ID" value="MFC4095568.1"/>
    <property type="molecule type" value="Genomic_DNA"/>
</dbReference>
<feature type="short sequence motif" description="DGA/G" evidence="4">
    <location>
        <begin position="208"/>
        <end position="210"/>
    </location>
</feature>
<dbReference type="InterPro" id="IPR050301">
    <property type="entry name" value="NTE"/>
</dbReference>
<evidence type="ECO:0000313" key="6">
    <source>
        <dbReference type="EMBL" id="MFC4095568.1"/>
    </source>
</evidence>
<reference evidence="7" key="1">
    <citation type="journal article" date="2019" name="Int. J. Syst. Evol. Microbiol.">
        <title>The Global Catalogue of Microorganisms (GCM) 10K type strain sequencing project: providing services to taxonomists for standard genome sequencing and annotation.</title>
        <authorList>
            <consortium name="The Broad Institute Genomics Platform"/>
            <consortium name="The Broad Institute Genome Sequencing Center for Infectious Disease"/>
            <person name="Wu L."/>
            <person name="Ma J."/>
        </authorList>
    </citation>
    <scope>NUCLEOTIDE SEQUENCE [LARGE SCALE GENOMIC DNA]</scope>
    <source>
        <strain evidence="7">CECT 7477</strain>
    </source>
</reference>
<dbReference type="PANTHER" id="PTHR14226">
    <property type="entry name" value="NEUROPATHY TARGET ESTERASE/SWISS CHEESE D.MELANOGASTER"/>
    <property type="match status" value="1"/>
</dbReference>
<sequence>MKQVGLIFCMLFSSAFLWGQTASEKDLKIGLVLSGGGAKGMAHIGALKVIEEAGIQIDYIGGTSMGAIVGSLYAAGYSAVELDSVFRTTNFTNLIEDNLPRNAKTFYEKEDSERYSITLPFNNFKVSVPPALSGGQNVYNELVRLLYPVKDIEDFSKLPIPFLCIATDVETGKEVLLNRGYLPEAVMASGALPSLFSPALIDDQVLIDGGVVNNYPIAEVKKMGADIIIGVDVQHGLKDREALLSATEILLQINNYRTALDMEEKSQLTDVYIKPDITDFSVIDFNLFESIVGKGEEAAREKFEELKKLAEPGGRKEFHVKMYKPEDQLDVDRLTITGSDNYSRGYVKGKLRFEPDESPTFNELKQGVSNLSATGNFQTIHYNLLTNDSEQELTIKLVENKNKTFLRLGAHYDNLFKTGAIINLTRKNLVTRDDVTSFDFIIGDNIRYNLQYYVDKGSYWSFGINSSFKETAKEIDFELIRGNYEVPITGNLNTINLDLTDFTNQVYVETVLREEFAFRLGMEHKLLKLSTRTLGVNNDMENPDSFRVQDGRTFFEKSDFYSVFGGLRLDTYDDRYFPSKGLYFDGDFHLYLFSSDFNKNFKEFSVAQAKMGSAFPIFGPLTLNVEAEGGFKLGTSNVTSFDFVLGGYGATQVNNLIPFFGYDFISLPGNSFVKSMGRLDLEFAPKNHLMFTANFANVDDDLFRTGEWFTLPDYSGYGVGYGWESFLGPLQVHYSWSPEGKNSNFFFSLGYWF</sequence>
<evidence type="ECO:0000256" key="4">
    <source>
        <dbReference type="PROSITE-ProRule" id="PRU01161"/>
    </source>
</evidence>
<dbReference type="RefSeq" id="WP_192460764.1">
    <property type="nucleotide sequence ID" value="NZ_JACYFJ010000001.1"/>
</dbReference>
<dbReference type="PANTHER" id="PTHR14226:SF76">
    <property type="entry name" value="NTE FAMILY PROTEIN RSSA"/>
    <property type="match status" value="1"/>
</dbReference>
<dbReference type="SUPFAM" id="SSF52151">
    <property type="entry name" value="FabD/lysophospholipase-like"/>
    <property type="match status" value="1"/>
</dbReference>
<dbReference type="Proteomes" id="UP001595814">
    <property type="component" value="Unassembled WGS sequence"/>
</dbReference>
<evidence type="ECO:0000256" key="2">
    <source>
        <dbReference type="ARBA" id="ARBA00022963"/>
    </source>
</evidence>
<organism evidence="6 7">
    <name type="scientific">Euzebyella saccharophila</name>
    <dbReference type="NCBI Taxonomy" id="679664"/>
    <lineage>
        <taxon>Bacteria</taxon>
        <taxon>Pseudomonadati</taxon>
        <taxon>Bacteroidota</taxon>
        <taxon>Flavobacteriia</taxon>
        <taxon>Flavobacteriales</taxon>
        <taxon>Flavobacteriaceae</taxon>
        <taxon>Euzebyella</taxon>
    </lineage>
</organism>
<keyword evidence="2 4" id="KW-0442">Lipid degradation</keyword>
<keyword evidence="7" id="KW-1185">Reference proteome</keyword>
<feature type="short sequence motif" description="GXSXG" evidence="4">
    <location>
        <begin position="62"/>
        <end position="66"/>
    </location>
</feature>
<evidence type="ECO:0000313" key="7">
    <source>
        <dbReference type="Proteomes" id="UP001595814"/>
    </source>
</evidence>
<proteinExistence type="predicted"/>
<evidence type="ECO:0000256" key="3">
    <source>
        <dbReference type="ARBA" id="ARBA00023098"/>
    </source>
</evidence>
<dbReference type="PROSITE" id="PS51635">
    <property type="entry name" value="PNPLA"/>
    <property type="match status" value="1"/>
</dbReference>
<dbReference type="Gene3D" id="3.40.1090.10">
    <property type="entry name" value="Cytosolic phospholipase A2 catalytic domain"/>
    <property type="match status" value="2"/>
</dbReference>
<feature type="domain" description="PNPLA" evidence="5">
    <location>
        <begin position="31"/>
        <end position="221"/>
    </location>
</feature>